<comment type="caution">
    <text evidence="11">The sequence shown here is derived from an EMBL/GenBank/DDBJ whole genome shotgun (WGS) entry which is preliminary data.</text>
</comment>
<proteinExistence type="inferred from homology"/>
<comment type="function">
    <text evidence="7">Catalyzes the interconversion of L-alanine and D-alanine. May also act on other amino acids.</text>
</comment>
<dbReference type="InterPro" id="IPR020622">
    <property type="entry name" value="Ala_racemase_pyridoxalP-BS"/>
</dbReference>
<dbReference type="NCBIfam" id="TIGR00492">
    <property type="entry name" value="alr"/>
    <property type="match status" value="1"/>
</dbReference>
<dbReference type="InterPro" id="IPR029066">
    <property type="entry name" value="PLP-binding_barrel"/>
</dbReference>
<dbReference type="SUPFAM" id="SSF50621">
    <property type="entry name" value="Alanine racemase C-terminal domain-like"/>
    <property type="match status" value="1"/>
</dbReference>
<comment type="pathway">
    <text evidence="7">Amino-acid biosynthesis; D-alanine biosynthesis; D-alanine from L-alanine: step 1/1.</text>
</comment>
<dbReference type="PANTHER" id="PTHR30511:SF0">
    <property type="entry name" value="ALANINE RACEMASE, CATABOLIC-RELATED"/>
    <property type="match status" value="1"/>
</dbReference>
<dbReference type="GO" id="GO:0005829">
    <property type="term" value="C:cytosol"/>
    <property type="evidence" value="ECO:0007669"/>
    <property type="project" value="TreeGrafter"/>
</dbReference>
<dbReference type="SMART" id="SM01005">
    <property type="entry name" value="Ala_racemase_C"/>
    <property type="match status" value="1"/>
</dbReference>
<dbReference type="GO" id="GO:0030632">
    <property type="term" value="P:D-alanine biosynthetic process"/>
    <property type="evidence" value="ECO:0007669"/>
    <property type="project" value="UniProtKB-UniRule"/>
</dbReference>
<dbReference type="Pfam" id="PF00842">
    <property type="entry name" value="Ala_racemase_C"/>
    <property type="match status" value="1"/>
</dbReference>
<keyword evidence="6 7" id="KW-0413">Isomerase</keyword>
<feature type="domain" description="Alanine racemase C-terminal" evidence="10">
    <location>
        <begin position="259"/>
        <end position="382"/>
    </location>
</feature>
<feature type="active site" description="Proton acceptor; specific for L-alanine" evidence="7">
    <location>
        <position position="280"/>
    </location>
</feature>
<protein>
    <recommendedName>
        <fullName evidence="4 7">Alanine racemase</fullName>
        <ecNumber evidence="4 7">5.1.1.1</ecNumber>
    </recommendedName>
</protein>
<dbReference type="PRINTS" id="PR00992">
    <property type="entry name" value="ALARACEMASE"/>
</dbReference>
<dbReference type="Gene3D" id="3.20.20.10">
    <property type="entry name" value="Alanine racemase"/>
    <property type="match status" value="1"/>
</dbReference>
<dbReference type="PROSITE" id="PS00395">
    <property type="entry name" value="ALANINE_RACEMASE"/>
    <property type="match status" value="1"/>
</dbReference>
<dbReference type="CDD" id="cd00430">
    <property type="entry name" value="PLPDE_III_AR"/>
    <property type="match status" value="1"/>
</dbReference>
<accession>A0A7W6BQ52</accession>
<comment type="cofactor">
    <cofactor evidence="2 7 8">
        <name>pyridoxal 5'-phosphate</name>
        <dbReference type="ChEBI" id="CHEBI:597326"/>
    </cofactor>
</comment>
<dbReference type="HAMAP" id="MF_01201">
    <property type="entry name" value="Ala_racemase"/>
    <property type="match status" value="1"/>
</dbReference>
<keyword evidence="12" id="KW-1185">Reference proteome</keyword>
<organism evidence="11 12">
    <name type="scientific">Aureimonas phyllosphaerae</name>
    <dbReference type="NCBI Taxonomy" id="1166078"/>
    <lineage>
        <taxon>Bacteria</taxon>
        <taxon>Pseudomonadati</taxon>
        <taxon>Pseudomonadota</taxon>
        <taxon>Alphaproteobacteria</taxon>
        <taxon>Hyphomicrobiales</taxon>
        <taxon>Aurantimonadaceae</taxon>
        <taxon>Aureimonas</taxon>
    </lineage>
</organism>
<comment type="similarity">
    <text evidence="3 7">Belongs to the alanine racemase family.</text>
</comment>
<evidence type="ECO:0000256" key="5">
    <source>
        <dbReference type="ARBA" id="ARBA00022898"/>
    </source>
</evidence>
<feature type="active site" description="Proton acceptor; specific for D-alanine" evidence="7">
    <location>
        <position position="59"/>
    </location>
</feature>
<dbReference type="AlphaFoldDB" id="A0A7W6BQ52"/>
<evidence type="ECO:0000259" key="10">
    <source>
        <dbReference type="SMART" id="SM01005"/>
    </source>
</evidence>
<reference evidence="11 12" key="1">
    <citation type="submission" date="2020-08" db="EMBL/GenBank/DDBJ databases">
        <title>Genomic Encyclopedia of Type Strains, Phase IV (KMG-IV): sequencing the most valuable type-strain genomes for metagenomic binning, comparative biology and taxonomic classification.</title>
        <authorList>
            <person name="Goeker M."/>
        </authorList>
    </citation>
    <scope>NUCLEOTIDE SEQUENCE [LARGE SCALE GENOMIC DNA]</scope>
    <source>
        <strain evidence="11 12">DSM 25024</strain>
    </source>
</reference>
<comment type="catalytic activity">
    <reaction evidence="1 7">
        <text>L-alanine = D-alanine</text>
        <dbReference type="Rhea" id="RHEA:20249"/>
        <dbReference type="ChEBI" id="CHEBI:57416"/>
        <dbReference type="ChEBI" id="CHEBI:57972"/>
        <dbReference type="EC" id="5.1.1.1"/>
    </reaction>
</comment>
<dbReference type="UniPathway" id="UPA00042">
    <property type="reaction ID" value="UER00497"/>
</dbReference>
<dbReference type="PANTHER" id="PTHR30511">
    <property type="entry name" value="ALANINE RACEMASE"/>
    <property type="match status" value="1"/>
</dbReference>
<sequence length="391" mass="40615">MPDRSGELAVNAMPHSTQTHASVTGSAGGVLTVDLGAIARNYRALVAQAGGAAVAGVVKADAYGLGMAQVAPVLLEAGCRTFFVAHLSEALALRPILPEGLEIFVLNGLLPGDERLCAETDIRPVLNSLDQVEAWSEAGRSLGRPLPAAIQVDSGMSRLGLAPAEVEALNASPERLRGIDTVLVMSHLACGDEPDHPANAAQLAAFRALSDRLPRARRSLANSAGLFLGDAFRFDLARPGIALYGGAPTGGRPNPMMPVVRLDARVIQLREVPAGAGIGYGFTAVAERAMRLATLSVGYADGWLRSASNRGAVFYAGRKLPIVGRVSMDSVIVDAGDAPVRAGDLVELIGPHASLDAAAAAAGTISYEILTSLGSRYERRYISNNAAGERA</sequence>
<evidence type="ECO:0000313" key="11">
    <source>
        <dbReference type="EMBL" id="MBB3936034.1"/>
    </source>
</evidence>
<dbReference type="InterPro" id="IPR009006">
    <property type="entry name" value="Ala_racemase/Decarboxylase_C"/>
</dbReference>
<evidence type="ECO:0000256" key="6">
    <source>
        <dbReference type="ARBA" id="ARBA00023235"/>
    </source>
</evidence>
<dbReference type="GO" id="GO:0030170">
    <property type="term" value="F:pyridoxal phosphate binding"/>
    <property type="evidence" value="ECO:0007669"/>
    <property type="project" value="UniProtKB-UniRule"/>
</dbReference>
<evidence type="ECO:0000256" key="3">
    <source>
        <dbReference type="ARBA" id="ARBA00007880"/>
    </source>
</evidence>
<dbReference type="InterPro" id="IPR001608">
    <property type="entry name" value="Ala_racemase_N"/>
</dbReference>
<dbReference type="Pfam" id="PF01168">
    <property type="entry name" value="Ala_racemase_N"/>
    <property type="match status" value="1"/>
</dbReference>
<evidence type="ECO:0000256" key="1">
    <source>
        <dbReference type="ARBA" id="ARBA00000316"/>
    </source>
</evidence>
<dbReference type="EC" id="5.1.1.1" evidence="4 7"/>
<evidence type="ECO:0000256" key="9">
    <source>
        <dbReference type="PIRSR" id="PIRSR600821-52"/>
    </source>
</evidence>
<dbReference type="Proteomes" id="UP000531216">
    <property type="component" value="Unassembled WGS sequence"/>
</dbReference>
<dbReference type="SUPFAM" id="SSF51419">
    <property type="entry name" value="PLP-binding barrel"/>
    <property type="match status" value="1"/>
</dbReference>
<feature type="modified residue" description="N6-(pyridoxal phosphate)lysine" evidence="7 8">
    <location>
        <position position="59"/>
    </location>
</feature>
<dbReference type="GO" id="GO:0008784">
    <property type="term" value="F:alanine racemase activity"/>
    <property type="evidence" value="ECO:0007669"/>
    <property type="project" value="UniProtKB-UniRule"/>
</dbReference>
<evidence type="ECO:0000256" key="4">
    <source>
        <dbReference type="ARBA" id="ARBA00013089"/>
    </source>
</evidence>
<evidence type="ECO:0000313" key="12">
    <source>
        <dbReference type="Proteomes" id="UP000531216"/>
    </source>
</evidence>
<feature type="binding site" evidence="7 9">
    <location>
        <position position="158"/>
    </location>
    <ligand>
        <name>substrate</name>
    </ligand>
</feature>
<name>A0A7W6BQ52_9HYPH</name>
<dbReference type="InterPro" id="IPR000821">
    <property type="entry name" value="Ala_racemase"/>
</dbReference>
<evidence type="ECO:0000256" key="2">
    <source>
        <dbReference type="ARBA" id="ARBA00001933"/>
    </source>
</evidence>
<dbReference type="EMBL" id="JACIDO010000004">
    <property type="protein sequence ID" value="MBB3936034.1"/>
    <property type="molecule type" value="Genomic_DNA"/>
</dbReference>
<keyword evidence="5 7" id="KW-0663">Pyridoxal phosphate</keyword>
<dbReference type="InterPro" id="IPR011079">
    <property type="entry name" value="Ala_racemase_C"/>
</dbReference>
<feature type="binding site" evidence="7 9">
    <location>
        <position position="328"/>
    </location>
    <ligand>
        <name>substrate</name>
    </ligand>
</feature>
<dbReference type="Gene3D" id="2.40.37.10">
    <property type="entry name" value="Lyase, Ornithine Decarboxylase, Chain A, domain 1"/>
    <property type="match status" value="1"/>
</dbReference>
<evidence type="ECO:0000256" key="7">
    <source>
        <dbReference type="HAMAP-Rule" id="MF_01201"/>
    </source>
</evidence>
<evidence type="ECO:0000256" key="8">
    <source>
        <dbReference type="PIRSR" id="PIRSR600821-50"/>
    </source>
</evidence>
<gene>
    <name evidence="11" type="ORF">GGR05_002184</name>
</gene>